<proteinExistence type="predicted"/>
<keyword evidence="1" id="KW-0732">Signal</keyword>
<organism evidence="2 3">
    <name type="scientific">Candidatus Chromulinivorax destructor</name>
    <dbReference type="NCBI Taxonomy" id="2066483"/>
    <lineage>
        <taxon>Bacteria</taxon>
        <taxon>Candidatus Babelota</taxon>
        <taxon>Candidatus Babeliae</taxon>
        <taxon>Candidatus Babeliales</taxon>
        <taxon>Candidatus Chromulinivoraceae</taxon>
        <taxon>Candidatus Chromulinivorax</taxon>
    </lineage>
</organism>
<dbReference type="PROSITE" id="PS51257">
    <property type="entry name" value="PROKAR_LIPOPROTEIN"/>
    <property type="match status" value="1"/>
</dbReference>
<dbReference type="RefSeq" id="WP_115585274.1">
    <property type="nucleotide sequence ID" value="NZ_CP025544.1"/>
</dbReference>
<dbReference type="EMBL" id="CP025544">
    <property type="protein sequence ID" value="AXK60259.1"/>
    <property type="molecule type" value="Genomic_DNA"/>
</dbReference>
<evidence type="ECO:0000313" key="2">
    <source>
        <dbReference type="EMBL" id="AXK60259.1"/>
    </source>
</evidence>
<protein>
    <submittedName>
        <fullName evidence="2">Uncharacterized protein</fullName>
    </submittedName>
</protein>
<dbReference type="AlphaFoldDB" id="A0A345ZAE2"/>
<feature type="signal peptide" evidence="1">
    <location>
        <begin position="1"/>
        <end position="17"/>
    </location>
</feature>
<name>A0A345ZAE2_9BACT</name>
<feature type="chain" id="PRO_5016616349" evidence="1">
    <location>
        <begin position="18"/>
        <end position="121"/>
    </location>
</feature>
<dbReference type="Proteomes" id="UP000254834">
    <property type="component" value="Chromosome"/>
</dbReference>
<reference evidence="2 3" key="1">
    <citation type="submission" date="2017-12" db="EMBL/GenBank/DDBJ databases">
        <title>Chromulinavorax destructans is a abundant pathogen of dominant heterotrophic picoflagllates.</title>
        <authorList>
            <person name="Deeg C.M."/>
            <person name="Zimmer M."/>
            <person name="Suttle C.A."/>
        </authorList>
    </citation>
    <scope>NUCLEOTIDE SEQUENCE [LARGE SCALE GENOMIC DNA]</scope>
    <source>
        <strain evidence="2 3">SeV1</strain>
    </source>
</reference>
<evidence type="ECO:0000256" key="1">
    <source>
        <dbReference type="SAM" id="SignalP"/>
    </source>
</evidence>
<accession>A0A345ZAE2</accession>
<gene>
    <name evidence="2" type="ORF">C0J27_00640</name>
</gene>
<keyword evidence="3" id="KW-1185">Reference proteome</keyword>
<evidence type="ECO:0000313" key="3">
    <source>
        <dbReference type="Proteomes" id="UP000254834"/>
    </source>
</evidence>
<dbReference type="KEGG" id="cdes:C0J27_00640"/>
<sequence>MKYLQLLFLSHVLLACADNYASEKTIISSVASCDEITYTAKLYDIKNLIVALCRHTDASKNYHANLKRYIASSPHKISRQYTCMTQKNERRNMKKQDNLITMYENEYIIADELSKSIDPSR</sequence>